<dbReference type="CDD" id="cd14845">
    <property type="entry name" value="L-Ala-D-Glu_peptidase_like"/>
    <property type="match status" value="1"/>
</dbReference>
<dbReference type="EMBL" id="LAZR01008037">
    <property type="protein sequence ID" value="KKM81321.1"/>
    <property type="molecule type" value="Genomic_DNA"/>
</dbReference>
<accession>A0A0F9L2N0</accession>
<proteinExistence type="predicted"/>
<dbReference type="SUPFAM" id="SSF55166">
    <property type="entry name" value="Hedgehog/DD-peptidase"/>
    <property type="match status" value="1"/>
</dbReference>
<dbReference type="Pfam" id="PF13539">
    <property type="entry name" value="Peptidase_M15_4"/>
    <property type="match status" value="1"/>
</dbReference>
<organism evidence="2">
    <name type="scientific">marine sediment metagenome</name>
    <dbReference type="NCBI Taxonomy" id="412755"/>
    <lineage>
        <taxon>unclassified sequences</taxon>
        <taxon>metagenomes</taxon>
        <taxon>ecological metagenomes</taxon>
    </lineage>
</organism>
<name>A0A0F9L2N0_9ZZZZ</name>
<sequence length="157" mass="18845">MIQWLLQKLAMDKNKHAKVIAQHLARVFLYDEQIGSKKLYPDVREKYYKLWDIMREKRMQIKLVETFRSVPRQNSLSRGVTNAKGLQSYHQYGLAFDVYFLYKGWDAPADWWQALGEEGEKLGLIWGGRWKSKDYGHFEWHPNFTWEDLKPYLEVVD</sequence>
<dbReference type="AlphaFoldDB" id="A0A0F9L2N0"/>
<reference evidence="2" key="1">
    <citation type="journal article" date="2015" name="Nature">
        <title>Complex archaea that bridge the gap between prokaryotes and eukaryotes.</title>
        <authorList>
            <person name="Spang A."/>
            <person name="Saw J.H."/>
            <person name="Jorgensen S.L."/>
            <person name="Zaremba-Niedzwiedzka K."/>
            <person name="Martijn J."/>
            <person name="Lind A.E."/>
            <person name="van Eijk R."/>
            <person name="Schleper C."/>
            <person name="Guy L."/>
            <person name="Ettema T.J."/>
        </authorList>
    </citation>
    <scope>NUCLEOTIDE SEQUENCE</scope>
</reference>
<gene>
    <name evidence="2" type="ORF">LCGC14_1331050</name>
</gene>
<dbReference type="Gene3D" id="3.30.1380.10">
    <property type="match status" value="1"/>
</dbReference>
<dbReference type="GO" id="GO:0008233">
    <property type="term" value="F:peptidase activity"/>
    <property type="evidence" value="ECO:0007669"/>
    <property type="project" value="InterPro"/>
</dbReference>
<dbReference type="InterPro" id="IPR039561">
    <property type="entry name" value="Peptidase_M15C"/>
</dbReference>
<feature type="domain" description="Peptidase M15C" evidence="1">
    <location>
        <begin position="82"/>
        <end position="140"/>
    </location>
</feature>
<evidence type="ECO:0000313" key="2">
    <source>
        <dbReference type="EMBL" id="KKM81321.1"/>
    </source>
</evidence>
<protein>
    <recommendedName>
        <fullName evidence="1">Peptidase M15C domain-containing protein</fullName>
    </recommendedName>
</protein>
<comment type="caution">
    <text evidence="2">The sequence shown here is derived from an EMBL/GenBank/DDBJ whole genome shotgun (WGS) entry which is preliminary data.</text>
</comment>
<dbReference type="InterPro" id="IPR009045">
    <property type="entry name" value="Zn_M74/Hedgehog-like"/>
</dbReference>
<evidence type="ECO:0000259" key="1">
    <source>
        <dbReference type="Pfam" id="PF13539"/>
    </source>
</evidence>